<dbReference type="InterPro" id="IPR018194">
    <property type="entry name" value="Ni-dep_hyd_lsu_Ni_BS"/>
</dbReference>
<evidence type="ECO:0000256" key="2">
    <source>
        <dbReference type="PIRSR" id="PIRSR601501-1"/>
    </source>
</evidence>
<feature type="binding site" evidence="2">
    <location>
        <position position="66"/>
    </location>
    <ligand>
        <name>Ni(2+)</name>
        <dbReference type="ChEBI" id="CHEBI:49786"/>
    </ligand>
</feature>
<feature type="binding site" evidence="2">
    <location>
        <position position="66"/>
    </location>
    <ligand>
        <name>Fe cation</name>
        <dbReference type="ChEBI" id="CHEBI:24875"/>
    </ligand>
</feature>
<feature type="binding site" evidence="2">
    <location>
        <position position="415"/>
    </location>
    <ligand>
        <name>Ni(2+)</name>
        <dbReference type="ChEBI" id="CHEBI:49786"/>
    </ligand>
</feature>
<feature type="binding site" evidence="2">
    <location>
        <position position="418"/>
    </location>
    <ligand>
        <name>Fe cation</name>
        <dbReference type="ChEBI" id="CHEBI:24875"/>
    </ligand>
</feature>
<keyword evidence="4" id="KW-1185">Reference proteome</keyword>
<dbReference type="Proteomes" id="UP000316598">
    <property type="component" value="Unassembled WGS sequence"/>
</dbReference>
<dbReference type="GO" id="GO:0003677">
    <property type="term" value="F:DNA binding"/>
    <property type="evidence" value="ECO:0007669"/>
    <property type="project" value="UniProtKB-KW"/>
</dbReference>
<organism evidence="3 4">
    <name type="scientific">Rubripirellula amarantea</name>
    <dbReference type="NCBI Taxonomy" id="2527999"/>
    <lineage>
        <taxon>Bacteria</taxon>
        <taxon>Pseudomonadati</taxon>
        <taxon>Planctomycetota</taxon>
        <taxon>Planctomycetia</taxon>
        <taxon>Pirellulales</taxon>
        <taxon>Pirellulaceae</taxon>
        <taxon>Rubripirellula</taxon>
    </lineage>
</organism>
<keyword evidence="3" id="KW-0371">Homeobox</keyword>
<accession>A0A5C5WB16</accession>
<feature type="binding site" evidence="2">
    <location>
        <position position="421"/>
    </location>
    <ligand>
        <name>Mg(2+)</name>
        <dbReference type="ChEBI" id="CHEBI:18420"/>
    </ligand>
</feature>
<dbReference type="OrthoDB" id="9761717at2"/>
<reference evidence="3 4" key="1">
    <citation type="submission" date="2019-02" db="EMBL/GenBank/DDBJ databases">
        <title>Deep-cultivation of Planctomycetes and their phenomic and genomic characterization uncovers novel biology.</title>
        <authorList>
            <person name="Wiegand S."/>
            <person name="Jogler M."/>
            <person name="Boedeker C."/>
            <person name="Pinto D."/>
            <person name="Vollmers J."/>
            <person name="Rivas-Marin E."/>
            <person name="Kohn T."/>
            <person name="Peeters S.H."/>
            <person name="Heuer A."/>
            <person name="Rast P."/>
            <person name="Oberbeckmann S."/>
            <person name="Bunk B."/>
            <person name="Jeske O."/>
            <person name="Meyerdierks A."/>
            <person name="Storesund J.E."/>
            <person name="Kallscheuer N."/>
            <person name="Luecker S."/>
            <person name="Lage O.M."/>
            <person name="Pohl T."/>
            <person name="Merkel B.J."/>
            <person name="Hornburger P."/>
            <person name="Mueller R.-W."/>
            <person name="Bruemmer F."/>
            <person name="Labrenz M."/>
            <person name="Spormann A.M."/>
            <person name="Op Den Camp H."/>
            <person name="Overmann J."/>
            <person name="Amann R."/>
            <person name="Jetten M.S.M."/>
            <person name="Mascher T."/>
            <person name="Medema M.H."/>
            <person name="Devos D.P."/>
            <person name="Kaster A.-K."/>
            <person name="Ovreas L."/>
            <person name="Rohde M."/>
            <person name="Galperin M.Y."/>
            <person name="Jogler C."/>
        </authorList>
    </citation>
    <scope>NUCLEOTIDE SEQUENCE [LARGE SCALE GENOMIC DNA]</scope>
    <source>
        <strain evidence="3 4">Pla22</strain>
    </source>
</reference>
<keyword evidence="1 3" id="KW-0560">Oxidoreductase</keyword>
<feature type="binding site" evidence="2">
    <location>
        <position position="44"/>
    </location>
    <ligand>
        <name>Mg(2+)</name>
        <dbReference type="ChEBI" id="CHEBI:18420"/>
    </ligand>
</feature>
<feature type="binding site" evidence="2">
    <location>
        <position position="63"/>
    </location>
    <ligand>
        <name>Ni(2+)</name>
        <dbReference type="ChEBI" id="CHEBI:49786"/>
    </ligand>
</feature>
<dbReference type="InterPro" id="IPR001501">
    <property type="entry name" value="Ni-dep_hyd_lsu"/>
</dbReference>
<dbReference type="EMBL" id="SJPI01000004">
    <property type="protein sequence ID" value="TWT48048.1"/>
    <property type="molecule type" value="Genomic_DNA"/>
</dbReference>
<dbReference type="PANTHER" id="PTHR43600">
    <property type="entry name" value="COENZYME F420 HYDROGENASE, SUBUNIT ALPHA"/>
    <property type="match status" value="1"/>
</dbReference>
<keyword evidence="2" id="KW-0533">Nickel</keyword>
<dbReference type="Gene3D" id="1.10.645.10">
    <property type="entry name" value="Cytochrome-c3 Hydrogenase, chain B"/>
    <property type="match status" value="1"/>
</dbReference>
<comment type="caution">
    <text evidence="3">The sequence shown here is derived from an EMBL/GenBank/DDBJ whole genome shotgun (WGS) entry which is preliminary data.</text>
</comment>
<evidence type="ECO:0000256" key="1">
    <source>
        <dbReference type="ARBA" id="ARBA00023002"/>
    </source>
</evidence>
<evidence type="ECO:0000313" key="4">
    <source>
        <dbReference type="Proteomes" id="UP000316598"/>
    </source>
</evidence>
<protein>
    <submittedName>
        <fullName evidence="3">NAD-reducing hydrogenase HoxS subunit beta</fullName>
        <ecNumber evidence="3">1.12.1.2</ecNumber>
    </submittedName>
</protein>
<dbReference type="InterPro" id="IPR029014">
    <property type="entry name" value="NiFe-Hase_large"/>
</dbReference>
<proteinExistence type="predicted"/>
<keyword evidence="2" id="KW-0408">Iron</keyword>
<sequence>MTQRTIKVNAMTRVEGEGGLYLKLRGNVVEEIRLEIYEPPRFFEAFLRGRPLEEVPDITARICGICPVAYQMSSIHALESALGMTISPEIRKLRRLLYCGEWIESHALHVYLLNAPDFLGYDSGLDMAAEYPDEVNRGLRMKKHGNQILEALGGRAIHPINVAVGGFYRCPRRDELQRLIPDLQWCLDAAIETTRWVATFDFPNFQSDYQLVSLSHDDEYPMNEGRIATSLGESIAVSDFENEFEERQVAHSTALHSLRKKTGAAYFLGPLARVGLNTDRLSPTAKRLADEVGITWPCYNPFQSIVARSLELVHAFEEALAILREYQPARPAKINYEIQSGEGCAATEAPRGLLYHRYHFDDDGKIAEAKIVPPTSQNQPQIESDLRRWVTQILTDDDAATARKCENLVRCYDPCISCSTHFLKLKVDRV</sequence>
<keyword evidence="2" id="KW-0479">Metal-binding</keyword>
<dbReference type="GO" id="GO:0016151">
    <property type="term" value="F:nickel cation binding"/>
    <property type="evidence" value="ECO:0007669"/>
    <property type="project" value="InterPro"/>
</dbReference>
<dbReference type="PANTHER" id="PTHR43600:SF4">
    <property type="entry name" value="CYTOSOLIC NIFE-HYDROGENASE, ALPHA SUBUNIT"/>
    <property type="match status" value="1"/>
</dbReference>
<dbReference type="SUPFAM" id="SSF56762">
    <property type="entry name" value="HydB/Nqo4-like"/>
    <property type="match status" value="1"/>
</dbReference>
<dbReference type="AlphaFoldDB" id="A0A5C5WB16"/>
<comment type="cofactor">
    <cofactor evidence="2">
        <name>Fe cation</name>
        <dbReference type="ChEBI" id="CHEBI:24875"/>
    </cofactor>
</comment>
<gene>
    <name evidence="3" type="primary">hoxH</name>
    <name evidence="3" type="ORF">Pla22_50480</name>
</gene>
<dbReference type="EC" id="1.12.1.2" evidence="3"/>
<dbReference type="Pfam" id="PF00374">
    <property type="entry name" value="NiFeSe_Hases"/>
    <property type="match status" value="2"/>
</dbReference>
<dbReference type="GO" id="GO:0008901">
    <property type="term" value="F:ferredoxin hydrogenase activity"/>
    <property type="evidence" value="ECO:0007669"/>
    <property type="project" value="InterPro"/>
</dbReference>
<dbReference type="GO" id="GO:0047985">
    <property type="term" value="F:hydrogen dehydrogenase activity"/>
    <property type="evidence" value="ECO:0007669"/>
    <property type="project" value="UniProtKB-EC"/>
</dbReference>
<evidence type="ECO:0000313" key="3">
    <source>
        <dbReference type="EMBL" id="TWT48048.1"/>
    </source>
</evidence>
<dbReference type="PROSITE" id="PS00508">
    <property type="entry name" value="NI_HGENASE_L_2"/>
    <property type="match status" value="1"/>
</dbReference>
<dbReference type="RefSeq" id="WP_146517462.1">
    <property type="nucleotide sequence ID" value="NZ_SJPI01000004.1"/>
</dbReference>
<comment type="cofactor">
    <cofactor evidence="2">
        <name>Ni(2+)</name>
        <dbReference type="ChEBI" id="CHEBI:49786"/>
    </cofactor>
</comment>
<keyword evidence="2" id="KW-0460">Magnesium</keyword>
<name>A0A5C5WB16_9BACT</name>
<feature type="binding site" evidence="2">
    <location>
        <position position="371"/>
    </location>
    <ligand>
        <name>Mg(2+)</name>
        <dbReference type="ChEBI" id="CHEBI:18420"/>
    </ligand>
</feature>